<dbReference type="PANTHER" id="PTHR43290:SF2">
    <property type="entry name" value="MEVALONATE KINASE"/>
    <property type="match status" value="1"/>
</dbReference>
<evidence type="ECO:0000256" key="4">
    <source>
        <dbReference type="ARBA" id="ARBA00022490"/>
    </source>
</evidence>
<dbReference type="InterPro" id="IPR014721">
    <property type="entry name" value="Ribsml_uS5_D2-typ_fold_subgr"/>
</dbReference>
<keyword evidence="10" id="KW-0067">ATP-binding</keyword>
<evidence type="ECO:0000256" key="9">
    <source>
        <dbReference type="ARBA" id="ARBA00022777"/>
    </source>
</evidence>
<evidence type="ECO:0000256" key="14">
    <source>
        <dbReference type="ARBA" id="ARBA00023098"/>
    </source>
</evidence>
<dbReference type="UniPathway" id="UPA00057">
    <property type="reaction ID" value="UER00098"/>
</dbReference>
<dbReference type="EC" id="2.7.1.36" evidence="3"/>
<feature type="domain" description="GHMP kinase N-terminal" evidence="18">
    <location>
        <begin position="167"/>
        <end position="250"/>
    </location>
</feature>
<dbReference type="PROSITE" id="PS00627">
    <property type="entry name" value="GHMP_KINASES_ATP"/>
    <property type="match status" value="1"/>
</dbReference>
<dbReference type="GO" id="GO:0005524">
    <property type="term" value="F:ATP binding"/>
    <property type="evidence" value="ECO:0007669"/>
    <property type="project" value="UniProtKB-KW"/>
</dbReference>
<dbReference type="PRINTS" id="PR00959">
    <property type="entry name" value="MEVGALKINASE"/>
</dbReference>
<dbReference type="AlphaFoldDB" id="A0A5J9VCY5"/>
<dbReference type="InterPro" id="IPR013750">
    <property type="entry name" value="GHMP_kinase_C_dom"/>
</dbReference>
<keyword evidence="15" id="KW-1207">Sterol metabolism</keyword>
<evidence type="ECO:0000256" key="16">
    <source>
        <dbReference type="ARBA" id="ARBA00023221"/>
    </source>
</evidence>
<comment type="similarity">
    <text evidence="2">Belongs to the GHMP kinase family. Mevalonate kinase subfamily.</text>
</comment>
<dbReference type="InterPro" id="IPR036554">
    <property type="entry name" value="GHMP_kinase_C_sf"/>
</dbReference>
<evidence type="ECO:0000256" key="8">
    <source>
        <dbReference type="ARBA" id="ARBA00022741"/>
    </source>
</evidence>
<evidence type="ECO:0000256" key="12">
    <source>
        <dbReference type="ARBA" id="ARBA00022955"/>
    </source>
</evidence>
<evidence type="ECO:0000256" key="6">
    <source>
        <dbReference type="ARBA" id="ARBA00022679"/>
    </source>
</evidence>
<keyword evidence="13" id="KW-0756">Sterol biosynthesis</keyword>
<dbReference type="GO" id="GO:0046872">
    <property type="term" value="F:metal ion binding"/>
    <property type="evidence" value="ECO:0007669"/>
    <property type="project" value="UniProtKB-KW"/>
</dbReference>
<evidence type="ECO:0000256" key="17">
    <source>
        <dbReference type="ARBA" id="ARBA00029438"/>
    </source>
</evidence>
<evidence type="ECO:0000256" key="5">
    <source>
        <dbReference type="ARBA" id="ARBA00022516"/>
    </source>
</evidence>
<dbReference type="GO" id="GO:0005829">
    <property type="term" value="C:cytosol"/>
    <property type="evidence" value="ECO:0007669"/>
    <property type="project" value="TreeGrafter"/>
</dbReference>
<dbReference type="InterPro" id="IPR006204">
    <property type="entry name" value="GHMP_kinase_N_dom"/>
</dbReference>
<dbReference type="OrthoDB" id="1652964at2759"/>
<evidence type="ECO:0000256" key="15">
    <source>
        <dbReference type="ARBA" id="ARBA00023166"/>
    </source>
</evidence>
<dbReference type="SUPFAM" id="SSF54211">
    <property type="entry name" value="Ribosomal protein S5 domain 2-like"/>
    <property type="match status" value="1"/>
</dbReference>
<evidence type="ECO:0000313" key="20">
    <source>
        <dbReference type="EMBL" id="TVU33805.1"/>
    </source>
</evidence>
<reference evidence="20 21" key="1">
    <citation type="journal article" date="2019" name="Sci. Rep.">
        <title>A high-quality genome of Eragrostis curvula grass provides insights into Poaceae evolution and supports new strategies to enhance forage quality.</title>
        <authorList>
            <person name="Carballo J."/>
            <person name="Santos B.A.C.M."/>
            <person name="Zappacosta D."/>
            <person name="Garbus I."/>
            <person name="Selva J.P."/>
            <person name="Gallo C.A."/>
            <person name="Diaz A."/>
            <person name="Albertini E."/>
            <person name="Caccamo M."/>
            <person name="Echenique V."/>
        </authorList>
    </citation>
    <scope>NUCLEOTIDE SEQUENCE [LARGE SCALE GENOMIC DNA]</scope>
    <source>
        <strain evidence="21">cv. Victoria</strain>
        <tissue evidence="20">Leaf</tissue>
    </source>
</reference>
<name>A0A5J9VCY5_9POAL</name>
<keyword evidence="6" id="KW-0808">Transferase</keyword>
<dbReference type="PANTHER" id="PTHR43290">
    <property type="entry name" value="MEVALONATE KINASE"/>
    <property type="match status" value="1"/>
</dbReference>
<evidence type="ECO:0000256" key="3">
    <source>
        <dbReference type="ARBA" id="ARBA00012103"/>
    </source>
</evidence>
<keyword evidence="11" id="KW-0460">Magnesium</keyword>
<dbReference type="FunFam" id="3.30.70.890:FF:000003">
    <property type="entry name" value="Mevalonate kinase"/>
    <property type="match status" value="1"/>
</dbReference>
<dbReference type="GO" id="GO:0019287">
    <property type="term" value="P:isopentenyl diphosphate biosynthetic process, mevalonate pathway"/>
    <property type="evidence" value="ECO:0007669"/>
    <property type="project" value="UniProtKB-UniPathway"/>
</dbReference>
<dbReference type="Gene3D" id="3.40.50.970">
    <property type="match status" value="1"/>
</dbReference>
<dbReference type="GO" id="GO:0004496">
    <property type="term" value="F:mevalonate kinase activity"/>
    <property type="evidence" value="ECO:0007669"/>
    <property type="project" value="UniProtKB-EC"/>
</dbReference>
<gene>
    <name evidence="20" type="ORF">EJB05_15614</name>
</gene>
<dbReference type="InterPro" id="IPR020568">
    <property type="entry name" value="Ribosomal_Su5_D2-typ_SF"/>
</dbReference>
<evidence type="ECO:0000256" key="7">
    <source>
        <dbReference type="ARBA" id="ARBA00022723"/>
    </source>
</evidence>
<evidence type="ECO:0000256" key="13">
    <source>
        <dbReference type="ARBA" id="ARBA00023011"/>
    </source>
</evidence>
<evidence type="ECO:0000256" key="2">
    <source>
        <dbReference type="ARBA" id="ARBA00006495"/>
    </source>
</evidence>
<keyword evidence="14" id="KW-0443">Lipid metabolism</keyword>
<protein>
    <recommendedName>
        <fullName evidence="3">mevalonate kinase</fullName>
        <ecNumber evidence="3">2.7.1.36</ecNumber>
    </recommendedName>
</protein>
<evidence type="ECO:0000256" key="10">
    <source>
        <dbReference type="ARBA" id="ARBA00022840"/>
    </source>
</evidence>
<comment type="caution">
    <text evidence="20">The sequence shown here is derived from an EMBL/GenBank/DDBJ whole genome shotgun (WGS) entry which is preliminary data.</text>
</comment>
<keyword evidence="16" id="KW-0753">Steroid metabolism</keyword>
<dbReference type="InterPro" id="IPR006203">
    <property type="entry name" value="GHMP_knse_ATP-bd_CS"/>
</dbReference>
<dbReference type="GO" id="GO:0016126">
    <property type="term" value="P:sterol biosynthetic process"/>
    <property type="evidence" value="ECO:0007669"/>
    <property type="project" value="UniProtKB-KW"/>
</dbReference>
<feature type="domain" description="GHMP kinase C-terminal" evidence="19">
    <location>
        <begin position="359"/>
        <end position="411"/>
    </location>
</feature>
<keyword evidence="4" id="KW-0963">Cytoplasm</keyword>
<evidence type="ECO:0000256" key="1">
    <source>
        <dbReference type="ARBA" id="ARBA00004496"/>
    </source>
</evidence>
<evidence type="ECO:0000259" key="18">
    <source>
        <dbReference type="Pfam" id="PF00288"/>
    </source>
</evidence>
<dbReference type="EMBL" id="RWGY01000009">
    <property type="protein sequence ID" value="TVU33805.1"/>
    <property type="molecule type" value="Genomic_DNA"/>
</dbReference>
<proteinExistence type="inferred from homology"/>
<comment type="subcellular location">
    <subcellularLocation>
        <location evidence="1">Cytoplasm</location>
    </subcellularLocation>
</comment>
<comment type="pathway">
    <text evidence="17">Isoprenoid biosynthesis; isopentenyl diphosphate biosynthesis via mevalonate pathway; isopentenyl diphosphate from (R)-mevalonate: step 1/3.</text>
</comment>
<sequence length="656" mass="70979">MFPILSCSVRCFLCDAHQAALFSDSLIPRLPSYRAKRKIGSMEVRARAPGKIILAGEHAVVHGSAAVAAAIDLYTSSSLRLLPAGEGGAADVVELDLKDSCLTFSWPCSRLREVLGEGDKAEEPRPCSPDELAAMAKLLEEHEIPEAKIWLSAGLSAFLFLYTSILGCRPGKVVVASDLPMGAGLGSSAAFCVSMSGALLTAAGAIGVGGGNQGDEWEVFGKDDLDLANRWAFQGEKIIHGKPSGIDNAVSTFVIEILCEADLCHFLLQFVASMFGSMIKFKKGDLTNLTSRNPVKMLITDTRVGRNTKALVAGVSERASRHPDAMASVFHAVNSISEELSSIVELAAEDEVAITSKEEKLAELMEMNQGLLQCMGVSHASIETVLQTSLKYNLVSKLTGAGGGGCVLTLIPTCILFVPPNCVVLFMAFMNNINTTQPLWITCPLKIQLKASCTWVSFVLIFPDSKFKNMGEVENSTVKFIKRREIPLCARDPITALKNYIIEQNLATESELKSIEKKIKDVVEPVEFVDASPHPPRSQLLENVFADPKGFGIGPDGKYRCEDLKFTQGTAQISNSANKIFACPQNNLSACIHRAFMSQTVDFVLVPSVAHDVNGSWLICPGLLCDDQEWSHALNDAAQWASSYANFLSHHCNFVK</sequence>
<keyword evidence="21" id="KW-1185">Reference proteome</keyword>
<keyword evidence="12" id="KW-0752">Steroid biosynthesis</keyword>
<dbReference type="SUPFAM" id="SSF55060">
    <property type="entry name" value="GHMP Kinase, C-terminal domain"/>
    <property type="match status" value="1"/>
</dbReference>
<keyword evidence="9" id="KW-0418">Kinase</keyword>
<keyword evidence="8" id="KW-0547">Nucleotide-binding</keyword>
<evidence type="ECO:0000256" key="11">
    <source>
        <dbReference type="ARBA" id="ARBA00022842"/>
    </source>
</evidence>
<dbReference type="Pfam" id="PF00288">
    <property type="entry name" value="GHMP_kinases_N"/>
    <property type="match status" value="1"/>
</dbReference>
<dbReference type="NCBIfam" id="TIGR00549">
    <property type="entry name" value="mevalon_kin"/>
    <property type="match status" value="1"/>
</dbReference>
<organism evidence="20 21">
    <name type="scientific">Eragrostis curvula</name>
    <name type="common">weeping love grass</name>
    <dbReference type="NCBI Taxonomy" id="38414"/>
    <lineage>
        <taxon>Eukaryota</taxon>
        <taxon>Viridiplantae</taxon>
        <taxon>Streptophyta</taxon>
        <taxon>Embryophyta</taxon>
        <taxon>Tracheophyta</taxon>
        <taxon>Spermatophyta</taxon>
        <taxon>Magnoliopsida</taxon>
        <taxon>Liliopsida</taxon>
        <taxon>Poales</taxon>
        <taxon>Poaceae</taxon>
        <taxon>PACMAD clade</taxon>
        <taxon>Chloridoideae</taxon>
        <taxon>Eragrostideae</taxon>
        <taxon>Eragrostidinae</taxon>
        <taxon>Eragrostis</taxon>
    </lineage>
</organism>
<evidence type="ECO:0000313" key="21">
    <source>
        <dbReference type="Proteomes" id="UP000324897"/>
    </source>
</evidence>
<accession>A0A5J9VCY5</accession>
<evidence type="ECO:0000259" key="19">
    <source>
        <dbReference type="Pfam" id="PF08544"/>
    </source>
</evidence>
<keyword evidence="7" id="KW-0479">Metal-binding</keyword>
<dbReference type="Gene3D" id="3.30.70.890">
    <property type="entry name" value="GHMP kinase, C-terminal domain"/>
    <property type="match status" value="1"/>
</dbReference>
<dbReference type="InterPro" id="IPR006205">
    <property type="entry name" value="Mev_gal_kin"/>
</dbReference>
<keyword evidence="5" id="KW-0444">Lipid biosynthesis</keyword>
<dbReference type="Proteomes" id="UP000324897">
    <property type="component" value="Unassembled WGS sequence"/>
</dbReference>
<dbReference type="Gramene" id="TVU33805">
    <property type="protein sequence ID" value="TVU33805"/>
    <property type="gene ID" value="EJB05_15614"/>
</dbReference>
<dbReference type="Gene3D" id="3.30.230.10">
    <property type="match status" value="1"/>
</dbReference>
<dbReference type="Pfam" id="PF08544">
    <property type="entry name" value="GHMP_kinases_C"/>
    <property type="match status" value="1"/>
</dbReference>